<evidence type="ECO:0000313" key="6">
    <source>
        <dbReference type="Proteomes" id="UP001259832"/>
    </source>
</evidence>
<comment type="subcellular location">
    <subcellularLocation>
        <location evidence="1">Host cell</location>
    </subcellularLocation>
    <subcellularLocation>
        <location evidence="2">Secreted</location>
    </subcellularLocation>
</comment>
<dbReference type="GO" id="GO:0005576">
    <property type="term" value="C:extracellular region"/>
    <property type="evidence" value="ECO:0007669"/>
    <property type="project" value="UniProtKB-SubCell"/>
</dbReference>
<gene>
    <name evidence="5" type="ORF">P3T76_005819</name>
</gene>
<feature type="domain" description="Crinkler effector protein N-terminal" evidence="4">
    <location>
        <begin position="3"/>
        <end position="105"/>
    </location>
</feature>
<dbReference type="EMBL" id="JASMQC010000008">
    <property type="protein sequence ID" value="KAK1943182.1"/>
    <property type="molecule type" value="Genomic_DNA"/>
</dbReference>
<keyword evidence="6" id="KW-1185">Reference proteome</keyword>
<evidence type="ECO:0000313" key="5">
    <source>
        <dbReference type="EMBL" id="KAK1943182.1"/>
    </source>
</evidence>
<reference evidence="5" key="1">
    <citation type="submission" date="2023-08" db="EMBL/GenBank/DDBJ databases">
        <title>Reference Genome Resource for the Citrus Pathogen Phytophthora citrophthora.</title>
        <authorList>
            <person name="Moller H."/>
            <person name="Coetzee B."/>
            <person name="Rose L.J."/>
            <person name="Van Niekerk J.M."/>
        </authorList>
    </citation>
    <scope>NUCLEOTIDE SEQUENCE</scope>
    <source>
        <strain evidence="5">STE-U-9442</strain>
    </source>
</reference>
<dbReference type="GO" id="GO:0043657">
    <property type="term" value="C:host cell"/>
    <property type="evidence" value="ECO:0007669"/>
    <property type="project" value="UniProtKB-SubCell"/>
</dbReference>
<sequence>MGVIVGEVHSAFEIDIDEDANVFALKEKIQSSQGLIQARSRHLQLFLAKTLLGARLDEEAANLMTSVTGVQENFKRLDPTHRLSNKQCFGKGFQAGEDDIHVLVVVPTSEPARKRRKLTEEMSTKDLWRLSEVPLDETLSVDDLKLFLQRPLPFQLTLRSSTMESKDHFDPNGPLISCPDLETLLNYFILKTKGGPATYASENSWQAVYDILLDIPTAL</sequence>
<evidence type="ECO:0000259" key="4">
    <source>
        <dbReference type="Pfam" id="PF20147"/>
    </source>
</evidence>
<dbReference type="InterPro" id="IPR045379">
    <property type="entry name" value="Crinkler_N"/>
</dbReference>
<organism evidence="5 6">
    <name type="scientific">Phytophthora citrophthora</name>
    <dbReference type="NCBI Taxonomy" id="4793"/>
    <lineage>
        <taxon>Eukaryota</taxon>
        <taxon>Sar</taxon>
        <taxon>Stramenopiles</taxon>
        <taxon>Oomycota</taxon>
        <taxon>Peronosporomycetes</taxon>
        <taxon>Peronosporales</taxon>
        <taxon>Peronosporaceae</taxon>
        <taxon>Phytophthora</taxon>
    </lineage>
</organism>
<accession>A0AAD9GR23</accession>
<dbReference type="Proteomes" id="UP001259832">
    <property type="component" value="Unassembled WGS sequence"/>
</dbReference>
<evidence type="ECO:0000256" key="3">
    <source>
        <dbReference type="ARBA" id="ARBA00022525"/>
    </source>
</evidence>
<dbReference type="Pfam" id="PF20147">
    <property type="entry name" value="Crinkler"/>
    <property type="match status" value="1"/>
</dbReference>
<name>A0AAD9GR23_9STRA</name>
<proteinExistence type="predicted"/>
<keyword evidence="3" id="KW-0964">Secreted</keyword>
<dbReference type="AlphaFoldDB" id="A0AAD9GR23"/>
<evidence type="ECO:0000256" key="2">
    <source>
        <dbReference type="ARBA" id="ARBA00004613"/>
    </source>
</evidence>
<comment type="caution">
    <text evidence="5">The sequence shown here is derived from an EMBL/GenBank/DDBJ whole genome shotgun (WGS) entry which is preliminary data.</text>
</comment>
<protein>
    <recommendedName>
        <fullName evidence="4">Crinkler effector protein N-terminal domain-containing protein</fullName>
    </recommendedName>
</protein>
<evidence type="ECO:0000256" key="1">
    <source>
        <dbReference type="ARBA" id="ARBA00004340"/>
    </source>
</evidence>